<dbReference type="CDD" id="cd01949">
    <property type="entry name" value="GGDEF"/>
    <property type="match status" value="1"/>
</dbReference>
<dbReference type="Proteomes" id="UP001431192">
    <property type="component" value="Unassembled WGS sequence"/>
</dbReference>
<keyword evidence="5" id="KW-0808">Transferase</keyword>
<dbReference type="Pfam" id="PF00990">
    <property type="entry name" value="GGDEF"/>
    <property type="match status" value="1"/>
</dbReference>
<gene>
    <name evidence="5" type="ORF">N4T56_11030</name>
</gene>
<dbReference type="NCBIfam" id="TIGR00254">
    <property type="entry name" value="GGDEF"/>
    <property type="match status" value="1"/>
</dbReference>
<dbReference type="GO" id="GO:0052621">
    <property type="term" value="F:diguanylate cyclase activity"/>
    <property type="evidence" value="ECO:0007669"/>
    <property type="project" value="UniProtKB-EC"/>
</dbReference>
<evidence type="ECO:0000256" key="1">
    <source>
        <dbReference type="ARBA" id="ARBA00012528"/>
    </source>
</evidence>
<dbReference type="RefSeq" id="WP_261733258.1">
    <property type="nucleotide sequence ID" value="NZ_JAODOQ010000001.1"/>
</dbReference>
<proteinExistence type="predicted"/>
<dbReference type="SUPFAM" id="SSF55073">
    <property type="entry name" value="Nucleotide cyclase"/>
    <property type="match status" value="1"/>
</dbReference>
<evidence type="ECO:0000256" key="2">
    <source>
        <dbReference type="ARBA" id="ARBA00034247"/>
    </source>
</evidence>
<keyword evidence="6" id="KW-1185">Reference proteome</keyword>
<dbReference type="EMBL" id="JAODOQ010000001">
    <property type="protein sequence ID" value="MCT8986905.1"/>
    <property type="molecule type" value="Genomic_DNA"/>
</dbReference>
<name>A0ABT2P6A9_9GAMM</name>
<keyword evidence="5" id="KW-0548">Nucleotidyltransferase</keyword>
<comment type="caution">
    <text evidence="5">The sequence shown here is derived from an EMBL/GenBank/DDBJ whole genome shotgun (WGS) entry which is preliminary data.</text>
</comment>
<dbReference type="InterPro" id="IPR043128">
    <property type="entry name" value="Rev_trsase/Diguanyl_cyclase"/>
</dbReference>
<sequence>MPTLLMPAQFSRLINIDNEQNINIKDRDYFIESFYNHRLFVSSVFLGRGFGNDAIIAMSAPFYTDLQHTTTAGIVEGSLDLSHFSHIDQNNEYTDDESVVMVDEQNQIIYSSEKLGLTALSVFDFTVNDGVYRTSLELLNIEHPDSIVPEYIYAHKTLENGWIVYILKEFSPLLKLAEEQMFSSFLMLLISLLCTFYISRKLSALLTVPLEVVANQFSTSATGGTKVPSIDENSPKEVFNLYQRLAASKQQLIDNQVELEETVAKRTEELENANRKLKELVDRDSLTGLFNRRYAEGKFNEMLDFCMRSEQALTVVVLDLDLFKEVNDNYGHLAGDECLRIFSQLLQKYFKRDIDIVARYGGEEFLLILPLSNALHIKHHLNSFREAVSEQKFTSPEDKREFSVTVSIGAITANADYANDLDKWIKVADDNLYQAKQDGRNRTIIDIITE</sequence>
<protein>
    <recommendedName>
        <fullName evidence="1">diguanylate cyclase</fullName>
        <ecNumber evidence="1">2.7.7.65</ecNumber>
    </recommendedName>
</protein>
<evidence type="ECO:0000259" key="4">
    <source>
        <dbReference type="PROSITE" id="PS50887"/>
    </source>
</evidence>
<dbReference type="InterPro" id="IPR029787">
    <property type="entry name" value="Nucleotide_cyclase"/>
</dbReference>
<dbReference type="InterPro" id="IPR000160">
    <property type="entry name" value="GGDEF_dom"/>
</dbReference>
<feature type="domain" description="GGDEF" evidence="4">
    <location>
        <begin position="311"/>
        <end position="448"/>
    </location>
</feature>
<dbReference type="PROSITE" id="PS50887">
    <property type="entry name" value="GGDEF"/>
    <property type="match status" value="1"/>
</dbReference>
<keyword evidence="3" id="KW-0175">Coiled coil</keyword>
<dbReference type="SMART" id="SM00267">
    <property type="entry name" value="GGDEF"/>
    <property type="match status" value="1"/>
</dbReference>
<comment type="catalytic activity">
    <reaction evidence="2">
        <text>2 GTP = 3',3'-c-di-GMP + 2 diphosphate</text>
        <dbReference type="Rhea" id="RHEA:24898"/>
        <dbReference type="ChEBI" id="CHEBI:33019"/>
        <dbReference type="ChEBI" id="CHEBI:37565"/>
        <dbReference type="ChEBI" id="CHEBI:58805"/>
        <dbReference type="EC" id="2.7.7.65"/>
    </reaction>
</comment>
<organism evidence="5 6">
    <name type="scientific">Shewanella phaeophyticola</name>
    <dbReference type="NCBI Taxonomy" id="2978345"/>
    <lineage>
        <taxon>Bacteria</taxon>
        <taxon>Pseudomonadati</taxon>
        <taxon>Pseudomonadota</taxon>
        <taxon>Gammaproteobacteria</taxon>
        <taxon>Alteromonadales</taxon>
        <taxon>Shewanellaceae</taxon>
        <taxon>Shewanella</taxon>
    </lineage>
</organism>
<dbReference type="Gene3D" id="3.30.450.20">
    <property type="entry name" value="PAS domain"/>
    <property type="match status" value="1"/>
</dbReference>
<dbReference type="EC" id="2.7.7.65" evidence="1"/>
<dbReference type="PANTHER" id="PTHR45138:SF9">
    <property type="entry name" value="DIGUANYLATE CYCLASE DGCM-RELATED"/>
    <property type="match status" value="1"/>
</dbReference>
<evidence type="ECO:0000256" key="3">
    <source>
        <dbReference type="SAM" id="Coils"/>
    </source>
</evidence>
<evidence type="ECO:0000313" key="6">
    <source>
        <dbReference type="Proteomes" id="UP001431192"/>
    </source>
</evidence>
<evidence type="ECO:0000313" key="5">
    <source>
        <dbReference type="EMBL" id="MCT8986905.1"/>
    </source>
</evidence>
<dbReference type="PANTHER" id="PTHR45138">
    <property type="entry name" value="REGULATORY COMPONENTS OF SENSORY TRANSDUCTION SYSTEM"/>
    <property type="match status" value="1"/>
</dbReference>
<accession>A0ABT2P6A9</accession>
<feature type="coiled-coil region" evidence="3">
    <location>
        <begin position="242"/>
        <end position="283"/>
    </location>
</feature>
<reference evidence="5" key="1">
    <citation type="submission" date="2022-09" db="EMBL/GenBank/DDBJ databases">
        <title>Shewanella sp. KJ10-1 sp.nov, isolated from marine algae.</title>
        <authorList>
            <person name="Butt M."/>
            <person name="Lee J.K."/>
            <person name="Kim J.M."/>
            <person name="Choi D.G."/>
        </authorList>
    </citation>
    <scope>NUCLEOTIDE SEQUENCE</scope>
    <source>
        <strain evidence="5">KJ10-1</strain>
    </source>
</reference>
<dbReference type="InterPro" id="IPR050469">
    <property type="entry name" value="Diguanylate_Cyclase"/>
</dbReference>
<dbReference type="Gene3D" id="3.30.70.270">
    <property type="match status" value="1"/>
</dbReference>